<keyword evidence="3" id="KW-1185">Reference proteome</keyword>
<sequence length="110" mass="12172">MSNSNLPAVVTRYLAAHNARDLDPAMACYTEDAVAVDDGHTYRGPAEIRAWLARATAVKYTTTLLSTHRVDDEHHVAVQHLEGDFPGGVVDLRFQFTLRGDRIAELVIEP</sequence>
<evidence type="ECO:0000313" key="2">
    <source>
        <dbReference type="EMBL" id="MFC0543093.1"/>
    </source>
</evidence>
<dbReference type="Pfam" id="PF12680">
    <property type="entry name" value="SnoaL_2"/>
    <property type="match status" value="1"/>
</dbReference>
<name>A0ABV6MS15_9PSEU</name>
<evidence type="ECO:0000313" key="3">
    <source>
        <dbReference type="Proteomes" id="UP001589810"/>
    </source>
</evidence>
<dbReference type="Proteomes" id="UP001589810">
    <property type="component" value="Unassembled WGS sequence"/>
</dbReference>
<reference evidence="2 3" key="1">
    <citation type="submission" date="2024-09" db="EMBL/GenBank/DDBJ databases">
        <authorList>
            <person name="Sun Q."/>
            <person name="Mori K."/>
        </authorList>
    </citation>
    <scope>NUCLEOTIDE SEQUENCE [LARGE SCALE GENOMIC DNA]</scope>
    <source>
        <strain evidence="2 3">TBRC 1432</strain>
    </source>
</reference>
<proteinExistence type="predicted"/>
<feature type="domain" description="SnoaL-like" evidence="1">
    <location>
        <begin position="10"/>
        <end position="105"/>
    </location>
</feature>
<organism evidence="2 3">
    <name type="scientific">Kutzneria chonburiensis</name>
    <dbReference type="NCBI Taxonomy" id="1483604"/>
    <lineage>
        <taxon>Bacteria</taxon>
        <taxon>Bacillati</taxon>
        <taxon>Actinomycetota</taxon>
        <taxon>Actinomycetes</taxon>
        <taxon>Pseudonocardiales</taxon>
        <taxon>Pseudonocardiaceae</taxon>
        <taxon>Kutzneria</taxon>
    </lineage>
</organism>
<dbReference type="InterPro" id="IPR037401">
    <property type="entry name" value="SnoaL-like"/>
</dbReference>
<comment type="caution">
    <text evidence="2">The sequence shown here is derived from an EMBL/GenBank/DDBJ whole genome shotgun (WGS) entry which is preliminary data.</text>
</comment>
<gene>
    <name evidence="2" type="ORF">ACFFH7_16455</name>
</gene>
<evidence type="ECO:0000259" key="1">
    <source>
        <dbReference type="Pfam" id="PF12680"/>
    </source>
</evidence>
<dbReference type="SUPFAM" id="SSF54427">
    <property type="entry name" value="NTF2-like"/>
    <property type="match status" value="1"/>
</dbReference>
<dbReference type="InterPro" id="IPR032710">
    <property type="entry name" value="NTF2-like_dom_sf"/>
</dbReference>
<accession>A0ABV6MS15</accession>
<dbReference type="EMBL" id="JBHLUD010000004">
    <property type="protein sequence ID" value="MFC0543093.1"/>
    <property type="molecule type" value="Genomic_DNA"/>
</dbReference>
<protein>
    <submittedName>
        <fullName evidence="2">Nuclear transport factor 2 family protein</fullName>
    </submittedName>
</protein>
<dbReference type="Gene3D" id="3.10.450.50">
    <property type="match status" value="1"/>
</dbReference>
<dbReference type="RefSeq" id="WP_273941492.1">
    <property type="nucleotide sequence ID" value="NZ_CP097263.1"/>
</dbReference>